<sequence>MASPWQTLGRFDFQPDPGYVRNMEEFYTTSTAIGKCRLDTVGHLKPCDDRHAPIRLYRSYGEWFEAGLQAPMPNVTLETTSSRFWPYGQSVTKLYQTTDKKHQYYGRKGGAEILAPKAPPAPSVDDVTKVIFDRLYQSNSLPALPPSRASSRTPSQRERARRPLGSFSGLVLQENAELENGPATGAIFSSRSGGSRRSRPATGQHSGAEHNLLFFNDQQRQRTPSLRSSSSFSATSSLWLEVEKAVQEEVAKEAMARLPPPPRADRAGLGKRRRSTEWDEERRSPTLPYWPYSALFFVLEDDLKAGRRPNSVVRCHGGASCRAAELRRLTRPTCEPCGEFAEGAGRWGLGSQGFWTDAWPTRLAEEHQERRPATFSVQSFASLARLTPAGLDLAGDMMAEDLNEEDDGWKRPDPERSKKYRLRLEDWILAVNLLLSWDDQKTISAADMEEFLSRFLEYDAKVKYRITPRLTSEIFLRGILRTLWDIDRLLRVMNPGEELKMVTAKSPLVLSILRVMAYEFMWTPNCAARGAKEGARDLMERVSLSVKADRDWITDAMIRMGEAFEKATAGWVRQEVISDLPGVSIDFGRFVSMTLECCATRFSASAANVLTKRPVLPVAGTDLAAGGAKVKLAENAKAKAARKREGEDPRAKRKASTPEFGRDSGTPPDAPRCWVRIETGPRFRSKGADAHFGNARALAAKEQVGSREFRRSEELGTLETAVVSNAPVRMADEEVDEDAGDEEDAEPDVEGEEPEAAEREVEDAEEDAEAKDAGVAEAEATPVEPEETALQRFINGLPFSRRPTGASCLANDTMDLPSLARYAMAERPRLATEPLVKIVDEAVSRKCAAIYYRECHFQALCLHDMSQGLARHAPQRTSVAFFGLLGGKRCIAGLFEALGLLLRDLTGERAGDQVFLLHAGTMIQLLVETLLAYFTAFQATLEEAELVLSLLPHVVTSQHAPIGQGFTVSDLDLVLREEHNDVSIKLCLVLICMCYTQGELKLDPAKLREDVLPSKIRLQELSATDGNLLSGSFGQKLRAGSYWNEESQLGQFLCFAISGVLLEDDHALRGGYVRWHIFHFLLQEVLMSGVAVPDTCSGALVLRCLNELLQRALLPVGRRWTAIKKLEAQAVSMRLLAADSLQISALQVLNRLCRVHPQACEAFRDVALQCHTVNPREPSTRGAGLSPLGALVLREIAGLLRNGNAFNVLAPGGSLQDNTMLYAEILDLVATICSRGSHSNQWFNWSFVLDALMQQERLFAWPGALTRVVFSPGCPANSAADRSKPQLRHGLIDGRSMGTCGKYWKPLGAWATRMTCGGHHEVTEVMRLGNLDLPPPQVRALEGLQSRGGEVSRMILSSVLAAVPSLVPFLEQPKACVRASMDGAVAIELLACTLRFLQAVPINKGRYALDLQPFTHVVIHQVLLKTLAEPSAFSSARYWRLAALTLRWLRLVLRGPLPMSSSAALNTLIVRPYSDSEATAAEVYGRCAAGNATAYAFRCLLSLDSPVFARVLNLTLLQGRSVDGSGTYRVDGPTAIDRAELKGELLEVRLLLQRDIVFSRLHAQHASERAGSWGTASLQDGPVLPTHRLLLAEFAFTYPPPDIGAGRGNSYSSYNPFWSHRPRMETEAFDAQSGHRHNPSYLALLSEFLCARLHHGVGRLALYVFMQCAFREPQRVLRLLQLEPWRLQAISTAIHDKIVQLDTEEATEEVGAAAKSQGTTWDKHSEACFAHEAMEIDASPDGLSHLDMASFETSLPICRSVDLLQQLAEDSVVQAADMAVWARGSSAEGSDAGVATLRGCASSDSATFRAAYLRGFDIPTDWLSAGAAAMMATLNDEHMVQLPFAALATVPSLAWGCKRPAVERGDWLPENFVRGIQLENPPSLPASMDSGGPRPSSSKALQPQSATPEIQQAIQNHTAYEASLSIVLSLFAIPALRDVVLRYVCHAWASRYKVLKNLLAVPWSSLSTMLRRILLSEAALILQVCSWEMRLVWPAGRPPNKQLERADLVGQQLLDLKMNVSEHLQEVVSDLVSSQDAGWSAHTATPYLVGTALRLADACDVIDAVVGSAALQGSLLFGRDSMQEHLRASTCQCMAPDKDGGGLTRSLELQDPFVLLHLSGLSFQLSATESEGDRSRFTEDLQQLGSRNEYACIAFYTEQACKSLATFASAALCHLVGRPPAMGNASSASDCRAQAARAHLEALLPAIAAEESGAEAPRRLELLSGLATAFLAAMLERSEAPPLAFVRRVYGLLSGALMRPAVSRESRRNLEEATLLLLQRMLPDPAMEAAQGLQPAELELQDLEDLAKLLTSLMAAAVAEVETVEESAQGVALPLMCALMTRVPATQRSRVFSGRLWQQLTEIIGAQRESHARFQSAALATILCQAPESASAFFEAAGFSALLRPEMLQNCRLRLAPAGLHTLDTTHPAALVSIMQVLVSMLGVLPTHALILQSTLQWLEKNLQPLLDVLQWVTRLPVTLSAEPRRGHVSALSLVSALAARSGGSVGRSGPDAMLVFCRSAEDGQSVEDSCVDGLAHSLSGRHPMEKASADGQYEEVALCYRCVSLFTELWSLLHASIAARVKSTIGQATPDAYYTRLQQLEGMVHPALPGLTTQMVSACVTHQDDMSDSTTTLPERMHPSEPTRLKICSNVLQVWRHDGLTRRIKALAYKGPQGIQGMQGLQAPGSSPPISSFDVSRLPGVSQEVVAETRVRAGVLCAVFVFAASSLLSLRFTDGDASAKESVGRMSETYQGHQLHFDGTEKRFRHLLFILETSLHLLCLHFTLLTTAAELEGTGSKHQGPSLSAGIPRLAMVGQYLRLVIEFASASGGSVALSHEAEKLVAQLQLQQGRFVWSRKLTVLITLKLFPNESDQAEAELMAVEATADGAGIVAAEFRGHFPAQKVALYELLLRQLQDALLDIYTKSLKWAFGDQPQGEWQPLHCTPVPPLGPQEKVLDLEGMPIPTGTSQTPDPSKKPPEVRLLYTASHKSHCRSVAFSTDGRFCATGCTDGSIKLLDTAKMRVCAASTEGPVGRMRVTEEELMKPIVRVLQDHIQGVSCLAFHPTNPTLFSGSSDKAVKIFDLTRPPGHKKAFSVLQDVYAVNSICIHPCGDFLFVGTAHQAVRMYDLQTLSCFTSSHQDQHHSAGINNLRCTSDGKILATASADGSIKLWDAVNNSVVNALPQAHSGSSVTSVRWSRSLRYLLSSGNDGRHRLWDVRMGKEVFCMGFGPRSADFGTAAFVNGEKYIAAANSNVRLSDVSLFDSTTGSPVFMKMGMHSVPIHALETSPVDRTLMTGCDDEKGRYFSIEDSRCADF</sequence>
<reference evidence="7 8" key="1">
    <citation type="submission" date="2024-02" db="EMBL/GenBank/DDBJ databases">
        <authorList>
            <person name="Chen Y."/>
            <person name="Shah S."/>
            <person name="Dougan E. K."/>
            <person name="Thang M."/>
            <person name="Chan C."/>
        </authorList>
    </citation>
    <scope>NUCLEOTIDE SEQUENCE [LARGE SCALE GENOMIC DNA]</scope>
</reference>
<keyword evidence="3" id="KW-0539">Nucleus</keyword>
<feature type="region of interest" description="Disordered" evidence="6">
    <location>
        <begin position="727"/>
        <end position="788"/>
    </location>
</feature>
<dbReference type="InterPro" id="IPR015943">
    <property type="entry name" value="WD40/YVTN_repeat-like_dom_sf"/>
</dbReference>
<keyword evidence="2" id="KW-0507">mRNA processing</keyword>
<dbReference type="PANTHER" id="PTHR44133">
    <property type="entry name" value="CLEAVAGE STIMULATION FACTOR SUBUNIT 1"/>
    <property type="match status" value="1"/>
</dbReference>
<feature type="compositionally biased region" description="Low complexity" evidence="6">
    <location>
        <begin position="773"/>
        <end position="783"/>
    </location>
</feature>
<feature type="repeat" description="WD" evidence="5">
    <location>
        <begin position="3140"/>
        <end position="3181"/>
    </location>
</feature>
<dbReference type="EMBL" id="CAXAMN010002002">
    <property type="protein sequence ID" value="CAK8997282.1"/>
    <property type="molecule type" value="Genomic_DNA"/>
</dbReference>
<evidence type="ECO:0000313" key="7">
    <source>
        <dbReference type="EMBL" id="CAK8997282.1"/>
    </source>
</evidence>
<evidence type="ECO:0000313" key="8">
    <source>
        <dbReference type="Proteomes" id="UP001642484"/>
    </source>
</evidence>
<feature type="region of interest" description="Disordered" evidence="6">
    <location>
        <begin position="637"/>
        <end position="673"/>
    </location>
</feature>
<dbReference type="Proteomes" id="UP001642484">
    <property type="component" value="Unassembled WGS sequence"/>
</dbReference>
<evidence type="ECO:0000256" key="5">
    <source>
        <dbReference type="PROSITE-ProRule" id="PRU00221"/>
    </source>
</evidence>
<dbReference type="CDD" id="cd00200">
    <property type="entry name" value="WD40"/>
    <property type="match status" value="1"/>
</dbReference>
<feature type="compositionally biased region" description="Basic and acidic residues" evidence="6">
    <location>
        <begin position="637"/>
        <end position="650"/>
    </location>
</feature>
<dbReference type="InterPro" id="IPR044633">
    <property type="entry name" value="CstF1-like"/>
</dbReference>
<dbReference type="Gene3D" id="2.130.10.10">
    <property type="entry name" value="YVTN repeat-like/Quinoprotein amine dehydrogenase"/>
    <property type="match status" value="2"/>
</dbReference>
<feature type="compositionally biased region" description="Acidic residues" evidence="6">
    <location>
        <begin position="733"/>
        <end position="769"/>
    </location>
</feature>
<dbReference type="PANTHER" id="PTHR44133:SF2">
    <property type="entry name" value="CLEAVAGE STIMULATION FACTOR SUBUNIT 1"/>
    <property type="match status" value="1"/>
</dbReference>
<feature type="repeat" description="WD" evidence="5">
    <location>
        <begin position="2985"/>
        <end position="3017"/>
    </location>
</feature>
<dbReference type="SMART" id="SM00320">
    <property type="entry name" value="WD40"/>
    <property type="match status" value="6"/>
</dbReference>
<dbReference type="InterPro" id="IPR036322">
    <property type="entry name" value="WD40_repeat_dom_sf"/>
</dbReference>
<keyword evidence="8" id="KW-1185">Reference proteome</keyword>
<dbReference type="PROSITE" id="PS50294">
    <property type="entry name" value="WD_REPEATS_REGION"/>
    <property type="match status" value="2"/>
</dbReference>
<evidence type="ECO:0000256" key="6">
    <source>
        <dbReference type="SAM" id="MobiDB-lite"/>
    </source>
</evidence>
<feature type="compositionally biased region" description="Polar residues" evidence="6">
    <location>
        <begin position="1895"/>
        <end position="1908"/>
    </location>
</feature>
<dbReference type="PROSITE" id="PS50082">
    <property type="entry name" value="WD_REPEATS_2"/>
    <property type="match status" value="4"/>
</dbReference>
<gene>
    <name evidence="7" type="ORF">CCMP2556_LOCUS4795</name>
</gene>
<dbReference type="SUPFAM" id="SSF50978">
    <property type="entry name" value="WD40 repeat-like"/>
    <property type="match status" value="1"/>
</dbReference>
<feature type="repeat" description="WD" evidence="5">
    <location>
        <begin position="3050"/>
        <end position="3083"/>
    </location>
</feature>
<feature type="region of interest" description="Disordered" evidence="6">
    <location>
        <begin position="252"/>
        <end position="280"/>
    </location>
</feature>
<feature type="region of interest" description="Disordered" evidence="6">
    <location>
        <begin position="142"/>
        <end position="209"/>
    </location>
</feature>
<evidence type="ECO:0000256" key="1">
    <source>
        <dbReference type="ARBA" id="ARBA00004123"/>
    </source>
</evidence>
<protein>
    <recommendedName>
        <fullName evidence="4">Cleavage stimulation factor 50 kDa subunit</fullName>
    </recommendedName>
</protein>
<comment type="subcellular location">
    <subcellularLocation>
        <location evidence="1">Nucleus</location>
    </subcellularLocation>
</comment>
<keyword evidence="5" id="KW-0853">WD repeat</keyword>
<evidence type="ECO:0000256" key="2">
    <source>
        <dbReference type="ARBA" id="ARBA00022664"/>
    </source>
</evidence>
<feature type="region of interest" description="Disordered" evidence="6">
    <location>
        <begin position="1883"/>
        <end position="1908"/>
    </location>
</feature>
<feature type="repeat" description="WD" evidence="5">
    <location>
        <begin position="3184"/>
        <end position="3225"/>
    </location>
</feature>
<dbReference type="Pfam" id="PF00400">
    <property type="entry name" value="WD40"/>
    <property type="match status" value="4"/>
</dbReference>
<feature type="compositionally biased region" description="Low complexity" evidence="6">
    <location>
        <begin position="142"/>
        <end position="154"/>
    </location>
</feature>
<evidence type="ECO:0000256" key="3">
    <source>
        <dbReference type="ARBA" id="ARBA00023242"/>
    </source>
</evidence>
<accession>A0ABP0I6U6</accession>
<name>A0ABP0I6U6_9DINO</name>
<comment type="caution">
    <text evidence="7">The sequence shown here is derived from an EMBL/GenBank/DDBJ whole genome shotgun (WGS) entry which is preliminary data.</text>
</comment>
<proteinExistence type="predicted"/>
<organism evidence="7 8">
    <name type="scientific">Durusdinium trenchii</name>
    <dbReference type="NCBI Taxonomy" id="1381693"/>
    <lineage>
        <taxon>Eukaryota</taxon>
        <taxon>Sar</taxon>
        <taxon>Alveolata</taxon>
        <taxon>Dinophyceae</taxon>
        <taxon>Suessiales</taxon>
        <taxon>Symbiodiniaceae</taxon>
        <taxon>Durusdinium</taxon>
    </lineage>
</organism>
<dbReference type="InterPro" id="IPR001680">
    <property type="entry name" value="WD40_rpt"/>
</dbReference>
<evidence type="ECO:0000256" key="4">
    <source>
        <dbReference type="ARBA" id="ARBA00029851"/>
    </source>
</evidence>